<keyword evidence="1" id="KW-0732">Signal</keyword>
<dbReference type="EMBL" id="QNRR01000005">
    <property type="protein sequence ID" value="RBP43704.1"/>
    <property type="molecule type" value="Genomic_DNA"/>
</dbReference>
<protein>
    <recommendedName>
        <fullName evidence="4">WD40 repeat protein</fullName>
    </recommendedName>
</protein>
<proteinExistence type="predicted"/>
<reference evidence="2 3" key="1">
    <citation type="submission" date="2018-06" db="EMBL/GenBank/DDBJ databases">
        <title>Genomic Encyclopedia of Type Strains, Phase IV (KMG-IV): sequencing the most valuable type-strain genomes for metagenomic binning, comparative biology and taxonomic classification.</title>
        <authorList>
            <person name="Goeker M."/>
        </authorList>
    </citation>
    <scope>NUCLEOTIDE SEQUENCE [LARGE SCALE GENOMIC DNA]</scope>
    <source>
        <strain evidence="2 3">DSM 25532</strain>
    </source>
</reference>
<gene>
    <name evidence="2" type="ORF">DES53_105103</name>
</gene>
<dbReference type="SUPFAM" id="SSF51004">
    <property type="entry name" value="C-terminal (heme d1) domain of cytochrome cd1-nitrite reductase"/>
    <property type="match status" value="1"/>
</dbReference>
<accession>A0A366HLG3</accession>
<dbReference type="Proteomes" id="UP000253426">
    <property type="component" value="Unassembled WGS sequence"/>
</dbReference>
<feature type="signal peptide" evidence="1">
    <location>
        <begin position="1"/>
        <end position="22"/>
    </location>
</feature>
<sequence>MKASLVLSAVAALVALAPLAPARESQVWGRSPSKYITWSVDPATNGLYFTNQEGSSSKLCDVSAPTALKLTFSPDEKYVFVTDGSSIGTRVSLYKRNSGVKYSKVTAYDFDLATQRLALQVETGKEISSTVLKNSRYLDCAGWSKDGQWAHLTLSGSGSLNGRKVEIDGFKCSFNPARGEFTNR</sequence>
<dbReference type="InterPro" id="IPR011048">
    <property type="entry name" value="Haem_d1_sf"/>
</dbReference>
<evidence type="ECO:0000313" key="3">
    <source>
        <dbReference type="Proteomes" id="UP000253426"/>
    </source>
</evidence>
<keyword evidence="3" id="KW-1185">Reference proteome</keyword>
<evidence type="ECO:0008006" key="4">
    <source>
        <dbReference type="Google" id="ProtNLM"/>
    </source>
</evidence>
<feature type="chain" id="PRO_5016960597" description="WD40 repeat protein" evidence="1">
    <location>
        <begin position="23"/>
        <end position="184"/>
    </location>
</feature>
<organism evidence="2 3">
    <name type="scientific">Roseimicrobium gellanilyticum</name>
    <dbReference type="NCBI Taxonomy" id="748857"/>
    <lineage>
        <taxon>Bacteria</taxon>
        <taxon>Pseudomonadati</taxon>
        <taxon>Verrucomicrobiota</taxon>
        <taxon>Verrucomicrobiia</taxon>
        <taxon>Verrucomicrobiales</taxon>
        <taxon>Verrucomicrobiaceae</taxon>
        <taxon>Roseimicrobium</taxon>
    </lineage>
</organism>
<evidence type="ECO:0000256" key="1">
    <source>
        <dbReference type="SAM" id="SignalP"/>
    </source>
</evidence>
<name>A0A366HLG3_9BACT</name>
<dbReference type="AlphaFoldDB" id="A0A366HLG3"/>
<evidence type="ECO:0000313" key="2">
    <source>
        <dbReference type="EMBL" id="RBP43704.1"/>
    </source>
</evidence>
<dbReference type="RefSeq" id="WP_113959184.1">
    <property type="nucleotide sequence ID" value="NZ_QNRR01000005.1"/>
</dbReference>
<comment type="caution">
    <text evidence="2">The sequence shown here is derived from an EMBL/GenBank/DDBJ whole genome shotgun (WGS) entry which is preliminary data.</text>
</comment>
<dbReference type="OrthoDB" id="191331at2"/>